<feature type="compositionally biased region" description="Basic and acidic residues" evidence="1">
    <location>
        <begin position="32"/>
        <end position="45"/>
    </location>
</feature>
<proteinExistence type="predicted"/>
<sequence>MNRPSVLPPPEPRVIRDRLQELVLKDLLGPLEGEHEEFTREDPLDRYPLGRLAPRGEVIEPETQDELAESAAAEPEEGVREPSAPNTASLALSSIGFTTTVAGDVDRLEVTAKWGRYERVTAETAEGLPNRVWRRVPLKGTVTVALAEGQLVPMAVVAEAPDVVVRGKARRHGSDWLVSLFLENRQPRGNGRASADWLFQAELSAAAPGGAEVFLPRPDEPSGGHPVDQDEQRGLAMTYRFVPEFAIGHGAAVTAERRTDRSERAVRLTTSTVPHAEVPATDVPNVEDDEDLEALRDVVLDMRVLAELADGPPEPLAAVLRPLVTGYRTWIEQRTEEVDGPDARLDGHRSEAVEALKTARRTADRIEAGVALLETDVDVRRAFGFANRAMAEQRVHSEAADVRRRDRTRSLAEVVAEVDVPTERSWRPFQLAFVLLNLPSLADPRHDERSPDRNKGLADLLWFPTGGGKTEAYLGLTAFTLAIRRLQPAYGGLRADEGVAVLMRYTLRLLTIQQFERATTLICAAEVLRRDDLATWGPAPFRVGLWVGGRVTPNRTDDAADWVQNVRRSRGKPTFGQGSPHQVTNCPWCGTPIDKGGIDVEKASRRTVIECADVLCPFGALPGPSDPWDRGLPVLVVDEEIYRHPPSLLIATVDKFAQLPWKGETAALFGRVGKRCDVHGYLAKDAEDADWEKKRHAGRRTEVTWLRPPDLIIQDELHLISGPLGSLVGLYETAVDLLATWRLDDGRSVRPKVVASTATVRRATQQIGDLFNRRTEVFPPSGLTVDDSYFARRRPVRDRPGRRYVGICAHGSRMKSTLIRVYVSVLGAAQRLHEEYGRNEVTDPYMTLVGYFNSLRDLGGMRRLVEDDVSARLVRADQRGLAKRYDLAQAELTSRMNSDAIRPLLDKLEIRFGDRPKGSPKPIDVLLATSMIAVGVDVPRLGVMVVTNQPKSTAEYIQATSRVGRQAPGLVFTVYNWARPRDLSHFETFEHFHQTYYRRVEALSVTPFADRAIDRGLTGVMVALVRNLELDHNGNFGARTFDRHSKLADHVVRRLGQRAEAFPRGAKQRVTEQLEQRLDQWAKAQGQPGVRLGYDQPPASGDIAGLLRRAGTPGRSGLPAPTSLRDVEPGIQLQLLPGIDPWGDEPRFRPPNDDTDGGDR</sequence>
<dbReference type="RefSeq" id="WP_106615009.1">
    <property type="nucleotide sequence ID" value="NZ_PYAX01000003.1"/>
</dbReference>
<dbReference type="CDD" id="cd18785">
    <property type="entry name" value="SF2_C"/>
    <property type="match status" value="1"/>
</dbReference>
<keyword evidence="4" id="KW-1185">Reference proteome</keyword>
<comment type="caution">
    <text evidence="3">The sequence shown here is derived from an EMBL/GenBank/DDBJ whole genome shotgun (WGS) entry which is preliminary data.</text>
</comment>
<keyword evidence="3" id="KW-0378">Hydrolase</keyword>
<dbReference type="SUPFAM" id="SSF52540">
    <property type="entry name" value="P-loop containing nucleoside triphosphate hydrolases"/>
    <property type="match status" value="2"/>
</dbReference>
<dbReference type="EMBL" id="PYAX01000003">
    <property type="protein sequence ID" value="PSL56568.1"/>
    <property type="molecule type" value="Genomic_DNA"/>
</dbReference>
<feature type="compositionally biased region" description="Acidic residues" evidence="1">
    <location>
        <begin position="59"/>
        <end position="68"/>
    </location>
</feature>
<dbReference type="Gene3D" id="3.40.50.300">
    <property type="entry name" value="P-loop containing nucleotide triphosphate hydrolases"/>
    <property type="match status" value="1"/>
</dbReference>
<evidence type="ECO:0000259" key="2">
    <source>
        <dbReference type="PROSITE" id="PS51194"/>
    </source>
</evidence>
<dbReference type="PROSITE" id="PS51194">
    <property type="entry name" value="HELICASE_CTER"/>
    <property type="match status" value="1"/>
</dbReference>
<protein>
    <submittedName>
        <fullName evidence="3">Helicase-like protein</fullName>
    </submittedName>
</protein>
<name>A0A2P8IDL4_SACCR</name>
<accession>A0A2P8IDL4</accession>
<dbReference type="Pfam" id="PF00271">
    <property type="entry name" value="Helicase_C"/>
    <property type="match status" value="1"/>
</dbReference>
<feature type="compositionally biased region" description="Basic and acidic residues" evidence="1">
    <location>
        <begin position="1144"/>
        <end position="1160"/>
    </location>
</feature>
<feature type="domain" description="Helicase C-terminal" evidence="2">
    <location>
        <begin position="824"/>
        <end position="1004"/>
    </location>
</feature>
<dbReference type="InterPro" id="IPR027417">
    <property type="entry name" value="P-loop_NTPase"/>
</dbReference>
<keyword evidence="3" id="KW-0347">Helicase</keyword>
<reference evidence="3 4" key="1">
    <citation type="submission" date="2018-03" db="EMBL/GenBank/DDBJ databases">
        <title>Genomic Encyclopedia of Type Strains, Phase III (KMG-III): the genomes of soil and plant-associated and newly described type strains.</title>
        <authorList>
            <person name="Whitman W."/>
        </authorList>
    </citation>
    <scope>NUCLEOTIDE SEQUENCE [LARGE SCALE GENOMIC DNA]</scope>
    <source>
        <strain evidence="3 4">CGMCC 4.7097</strain>
    </source>
</reference>
<dbReference type="NCBIfam" id="NF038325">
    <property type="entry name" value="DISARM_DrmAS"/>
    <property type="match status" value="1"/>
</dbReference>
<keyword evidence="3" id="KW-0547">Nucleotide-binding</keyword>
<dbReference type="OrthoDB" id="713315at2"/>
<dbReference type="InterPro" id="IPR001650">
    <property type="entry name" value="Helicase_C-like"/>
</dbReference>
<dbReference type="Proteomes" id="UP000241118">
    <property type="component" value="Unassembled WGS sequence"/>
</dbReference>
<gene>
    <name evidence="3" type="ORF">B0I31_103321</name>
</gene>
<dbReference type="AlphaFoldDB" id="A0A2P8IDL4"/>
<keyword evidence="3" id="KW-0067">ATP-binding</keyword>
<evidence type="ECO:0000256" key="1">
    <source>
        <dbReference type="SAM" id="MobiDB-lite"/>
    </source>
</evidence>
<feature type="region of interest" description="Disordered" evidence="1">
    <location>
        <begin position="1109"/>
        <end position="1160"/>
    </location>
</feature>
<evidence type="ECO:0000313" key="3">
    <source>
        <dbReference type="EMBL" id="PSL56568.1"/>
    </source>
</evidence>
<dbReference type="GO" id="GO:0004386">
    <property type="term" value="F:helicase activity"/>
    <property type="evidence" value="ECO:0007669"/>
    <property type="project" value="UniProtKB-KW"/>
</dbReference>
<evidence type="ECO:0000313" key="4">
    <source>
        <dbReference type="Proteomes" id="UP000241118"/>
    </source>
</evidence>
<dbReference type="SMART" id="SM00490">
    <property type="entry name" value="HELICc"/>
    <property type="match status" value="1"/>
</dbReference>
<feature type="region of interest" description="Disordered" evidence="1">
    <location>
        <begin position="30"/>
        <end position="86"/>
    </location>
</feature>
<organism evidence="3 4">
    <name type="scientific">Saccharothrix carnea</name>
    <dbReference type="NCBI Taxonomy" id="1280637"/>
    <lineage>
        <taxon>Bacteria</taxon>
        <taxon>Bacillati</taxon>
        <taxon>Actinomycetota</taxon>
        <taxon>Actinomycetes</taxon>
        <taxon>Pseudonocardiales</taxon>
        <taxon>Pseudonocardiaceae</taxon>
        <taxon>Saccharothrix</taxon>
    </lineage>
</organism>